<dbReference type="InterPro" id="IPR009414">
    <property type="entry name" value="DUF1064"/>
</dbReference>
<evidence type="ECO:0000313" key="2">
    <source>
        <dbReference type="Proteomes" id="UP000192353"/>
    </source>
</evidence>
<dbReference type="RefSeq" id="WP_081515758.1">
    <property type="nucleotide sequence ID" value="NZ_NBEW01000071.1"/>
</dbReference>
<proteinExistence type="predicted"/>
<dbReference type="EMBL" id="NBEY01000033">
    <property type="protein sequence ID" value="OQR25528.1"/>
    <property type="molecule type" value="Genomic_DNA"/>
</dbReference>
<accession>A0A1V9TLF3</accession>
<name>A0A1V9TLF3_9LACO</name>
<dbReference type="AlphaFoldDB" id="A0A1V9TLF3"/>
<evidence type="ECO:0000313" key="1">
    <source>
        <dbReference type="EMBL" id="OQR25528.1"/>
    </source>
</evidence>
<protein>
    <recommendedName>
        <fullName evidence="3">DUF1064 domain-containing protein</fullName>
    </recommendedName>
</protein>
<organism evidence="1 2">
    <name type="scientific">Ligilactobacillus salivarius</name>
    <dbReference type="NCBI Taxonomy" id="1624"/>
    <lineage>
        <taxon>Bacteria</taxon>
        <taxon>Bacillati</taxon>
        <taxon>Bacillota</taxon>
        <taxon>Bacilli</taxon>
        <taxon>Lactobacillales</taxon>
        <taxon>Lactobacillaceae</taxon>
        <taxon>Ligilactobacillus</taxon>
    </lineage>
</organism>
<dbReference type="Pfam" id="PF06356">
    <property type="entry name" value="DUF1064"/>
    <property type="match status" value="1"/>
</dbReference>
<gene>
    <name evidence="1" type="ORF">B6U37_04070</name>
</gene>
<dbReference type="Proteomes" id="UP000192353">
    <property type="component" value="Unassembled WGS sequence"/>
</dbReference>
<sequence length="162" mass="18618">MNHTAKKVTVGSFTFDSQKEAKFYENFIQNSGYKYEVHPSYVIKDKVAIGGVNLTRISYAPDFVVFDREGKIKHVYDVKTSINTQFGADTAAKLRFNLFARKYGVPVEVVVPRANDFKMKIYGLTKNVNTRHEHINRKGKQIVEFYDVMQSVDYDVTDFIGI</sequence>
<evidence type="ECO:0008006" key="3">
    <source>
        <dbReference type="Google" id="ProtNLM"/>
    </source>
</evidence>
<reference evidence="1 2" key="1">
    <citation type="submission" date="2017-03" db="EMBL/GenBank/DDBJ databases">
        <title>Phylogenomics and comparative genomics of Lactobacillus salivarius, a mammalian gut commensal.</title>
        <authorList>
            <person name="Harris H.M."/>
        </authorList>
    </citation>
    <scope>NUCLEOTIDE SEQUENCE [LARGE SCALE GENOMIC DNA]</scope>
    <source>
        <strain evidence="1 2">AH4231</strain>
    </source>
</reference>
<comment type="caution">
    <text evidence="1">The sequence shown here is derived from an EMBL/GenBank/DDBJ whole genome shotgun (WGS) entry which is preliminary data.</text>
</comment>